<evidence type="ECO:0000313" key="3">
    <source>
        <dbReference type="Proteomes" id="UP000011680"/>
    </source>
</evidence>
<keyword evidence="3" id="KW-1185">Reference proteome</keyword>
<keyword evidence="1" id="KW-0175">Coiled coil</keyword>
<feature type="coiled-coil region" evidence="1">
    <location>
        <begin position="45"/>
        <end position="86"/>
    </location>
</feature>
<comment type="caution">
    <text evidence="2">The sequence shown here is derived from an EMBL/GenBank/DDBJ whole genome shotgun (WGS) entry which is preliminary data.</text>
</comment>
<dbReference type="eggNOG" id="ENOG502N5YJ">
    <property type="taxonomic scope" value="Archaea"/>
</dbReference>
<gene>
    <name evidence="2" type="ORF">C451_03619</name>
</gene>
<name>M0NHQ6_9EURY</name>
<organism evidence="2 3">
    <name type="scientific">Halococcus thailandensis JCM 13552</name>
    <dbReference type="NCBI Taxonomy" id="1227457"/>
    <lineage>
        <taxon>Archaea</taxon>
        <taxon>Methanobacteriati</taxon>
        <taxon>Methanobacteriota</taxon>
        <taxon>Stenosarchaea group</taxon>
        <taxon>Halobacteria</taxon>
        <taxon>Halobacteriales</taxon>
        <taxon>Halococcaceae</taxon>
        <taxon>Halococcus</taxon>
    </lineage>
</organism>
<dbReference type="Gene3D" id="3.10.310.40">
    <property type="match status" value="1"/>
</dbReference>
<dbReference type="Proteomes" id="UP000011680">
    <property type="component" value="Unassembled WGS sequence"/>
</dbReference>
<evidence type="ECO:0000256" key="1">
    <source>
        <dbReference type="SAM" id="Coils"/>
    </source>
</evidence>
<evidence type="ECO:0000313" key="2">
    <source>
        <dbReference type="EMBL" id="EMA56190.1"/>
    </source>
</evidence>
<dbReference type="AlphaFoldDB" id="M0NHQ6"/>
<reference evidence="2 3" key="1">
    <citation type="journal article" date="2014" name="PLoS Genet.">
        <title>Phylogenetically driven sequencing of extremely halophilic archaea reveals strategies for static and dynamic osmo-response.</title>
        <authorList>
            <person name="Becker E.A."/>
            <person name="Seitzer P.M."/>
            <person name="Tritt A."/>
            <person name="Larsen D."/>
            <person name="Krusor M."/>
            <person name="Yao A.I."/>
            <person name="Wu D."/>
            <person name="Madern D."/>
            <person name="Eisen J.A."/>
            <person name="Darling A.E."/>
            <person name="Facciotti M.T."/>
        </authorList>
    </citation>
    <scope>NUCLEOTIDE SEQUENCE [LARGE SCALE GENOMIC DNA]</scope>
    <source>
        <strain evidence="2 3">JCM 13552</strain>
    </source>
</reference>
<keyword evidence="2" id="KW-0030">Aminoacyl-tRNA synthetase</keyword>
<accession>M0NHQ6</accession>
<proteinExistence type="predicted"/>
<dbReference type="GO" id="GO:0004812">
    <property type="term" value="F:aminoacyl-tRNA ligase activity"/>
    <property type="evidence" value="ECO:0007669"/>
    <property type="project" value="UniProtKB-KW"/>
</dbReference>
<dbReference type="EMBL" id="AOMF01000088">
    <property type="protein sequence ID" value="EMA56190.1"/>
    <property type="molecule type" value="Genomic_DNA"/>
</dbReference>
<protein>
    <submittedName>
        <fullName evidence="2">Alanyl-tRNA synthetase</fullName>
    </submittedName>
</protein>
<dbReference type="STRING" id="1227457.C451_03619"/>
<keyword evidence="2" id="KW-0436">Ligase</keyword>
<sequence>MLVGGIAFVATCCYWWQRERRIRESLIASREWAANTAGEIDREGLRAAEAAAERLDARVEDLPQRIATLDEERRDLRREVSTARERWADALWHARFSRENDGGRSFDDGTVRTIEFERGELADARALAKRASDEAGVTLIAAHGDGSFAVAVGETTTDEFSATDIADDLADEVGGGAGGNERLAAGGGATGALSEGCQRIQDHLLQSDTFSSREAPASES</sequence>